<dbReference type="InterPro" id="IPR006334">
    <property type="entry name" value="Glut_cys_ligase"/>
</dbReference>
<dbReference type="HAMAP" id="MF_00578">
    <property type="entry name" value="Glu_cys_ligase"/>
    <property type="match status" value="1"/>
</dbReference>
<evidence type="ECO:0000256" key="4">
    <source>
        <dbReference type="ARBA" id="ARBA00022684"/>
    </source>
</evidence>
<evidence type="ECO:0000259" key="10">
    <source>
        <dbReference type="Pfam" id="PF04262"/>
    </source>
</evidence>
<proteinExistence type="inferred from homology"/>
<comment type="catalytic activity">
    <reaction evidence="7 8 9">
        <text>L-cysteine + L-glutamate + ATP = gamma-L-glutamyl-L-cysteine + ADP + phosphate + H(+)</text>
        <dbReference type="Rhea" id="RHEA:13285"/>
        <dbReference type="ChEBI" id="CHEBI:15378"/>
        <dbReference type="ChEBI" id="CHEBI:29985"/>
        <dbReference type="ChEBI" id="CHEBI:30616"/>
        <dbReference type="ChEBI" id="CHEBI:35235"/>
        <dbReference type="ChEBI" id="CHEBI:43474"/>
        <dbReference type="ChEBI" id="CHEBI:58173"/>
        <dbReference type="ChEBI" id="CHEBI:456216"/>
        <dbReference type="EC" id="6.3.2.2"/>
    </reaction>
</comment>
<comment type="caution">
    <text evidence="11">The sequence shown here is derived from an EMBL/GenBank/DDBJ whole genome shotgun (WGS) entry which is preliminary data.</text>
</comment>
<evidence type="ECO:0000256" key="9">
    <source>
        <dbReference type="RuleBase" id="RU004391"/>
    </source>
</evidence>
<dbReference type="EMBL" id="JEMX01000012">
    <property type="protein sequence ID" value="EXI82182.1"/>
    <property type="molecule type" value="Genomic_DNA"/>
</dbReference>
<dbReference type="Pfam" id="PF04262">
    <property type="entry name" value="Glu_cys_ligase"/>
    <property type="match status" value="1"/>
</dbReference>
<evidence type="ECO:0000256" key="1">
    <source>
        <dbReference type="ARBA" id="ARBA00005006"/>
    </source>
</evidence>
<dbReference type="GO" id="GO:0006750">
    <property type="term" value="P:glutathione biosynthetic process"/>
    <property type="evidence" value="ECO:0007669"/>
    <property type="project" value="UniProtKB-UniRule"/>
</dbReference>
<dbReference type="GO" id="GO:0004357">
    <property type="term" value="F:glutamate-cysteine ligase activity"/>
    <property type="evidence" value="ECO:0007669"/>
    <property type="project" value="UniProtKB-UniRule"/>
</dbReference>
<keyword evidence="6 8" id="KW-0067">ATP-binding</keyword>
<evidence type="ECO:0000313" key="12">
    <source>
        <dbReference type="Proteomes" id="UP000021816"/>
    </source>
</evidence>
<dbReference type="STRING" id="1454003.AW10_00629"/>
<dbReference type="GO" id="GO:0005524">
    <property type="term" value="F:ATP binding"/>
    <property type="evidence" value="ECO:0007669"/>
    <property type="project" value="UniProtKB-KW"/>
</dbReference>
<reference evidence="11 12" key="1">
    <citation type="submission" date="2014-02" db="EMBL/GenBank/DDBJ databases">
        <title>Expanding our view of genomic diversity in Candidatus Accumulibacter clades.</title>
        <authorList>
            <person name="Skennerton C.T."/>
            <person name="Barr J.J."/>
            <person name="Slater F.R."/>
            <person name="Bond P.L."/>
            <person name="Tyson G.W."/>
        </authorList>
    </citation>
    <scope>NUCLEOTIDE SEQUENCE [LARGE SCALE GENOMIC DNA]</scope>
    <source>
        <strain evidence="12">BA-92</strain>
    </source>
</reference>
<dbReference type="NCBIfam" id="TIGR01434">
    <property type="entry name" value="glu_cys_ligase"/>
    <property type="match status" value="1"/>
</dbReference>
<dbReference type="Proteomes" id="UP000021816">
    <property type="component" value="Unassembled WGS sequence"/>
</dbReference>
<keyword evidence="3 8" id="KW-0436">Ligase</keyword>
<evidence type="ECO:0000256" key="7">
    <source>
        <dbReference type="ARBA" id="ARBA00048819"/>
    </source>
</evidence>
<sequence length="520" mass="58696">MLTFTCCDEIRPFLSPDNAQVLRGITRGYERECLRVDASGHLAQTPHPLTLGAKLTHPWITTDYAEALLEFITPASQDPAFPLDFLRDIHRFTARQLRDETMWAGSMPCVVGDDKNIAIADYGSSNSARMKAVYREGLGLRYGRHMQTIAGSHYNWSLPDEFWVILKGCCSGTGSMQEFISERYFGLIRNFLRFGWLLPYLFGASPAICQSFLQGRNSDLQDLVPGTLFRPYATSLRMSDLGYQNRAQDQLHVSFNSLAEYTQALETAIRTPDPFYEELGVREGEHWKQLNANLLQIENEFYAGIRPKRIGKAGERPALALKKYGVEYLEVRLFDLNPFVDIGIAPEQGSFADILLLLCLFRQSPPITAREQGENDVNQARIVNQGRRPNLSLLVHNREQAFPPIAHALFDDMQPFAQMLDVAYGGNRYTSTLAGLRTRIDHPESTPSAQVLAAAREHQSYFKFAMTQSRKHHESLLAQPLDAATLARFEASVHASLAEKQRLESLPQGRFADYVATYYA</sequence>
<feature type="domain" description="Glutamate--cysteine ligase" evidence="10">
    <location>
        <begin position="16"/>
        <end position="381"/>
    </location>
</feature>
<dbReference type="InterPro" id="IPR014746">
    <property type="entry name" value="Gln_synth/guanido_kin_cat_dom"/>
</dbReference>
<dbReference type="PATRIC" id="fig|1454003.3.peg.643"/>
<accession>A0A011PYW8</accession>
<comment type="similarity">
    <text evidence="2 8">Belongs to the glutamate--cysteine ligase type 1 family. Type 1 subfamily.</text>
</comment>
<keyword evidence="5 8" id="KW-0547">Nucleotide-binding</keyword>
<dbReference type="PANTHER" id="PTHR38761">
    <property type="entry name" value="GLUTAMATE--CYSTEINE LIGASE"/>
    <property type="match status" value="1"/>
</dbReference>
<dbReference type="SUPFAM" id="SSF55931">
    <property type="entry name" value="Glutamine synthetase/guanido kinase"/>
    <property type="match status" value="1"/>
</dbReference>
<evidence type="ECO:0000256" key="6">
    <source>
        <dbReference type="ARBA" id="ARBA00022840"/>
    </source>
</evidence>
<protein>
    <recommendedName>
        <fullName evidence="8">Glutamate--cysteine ligase</fullName>
        <ecNumber evidence="8">6.3.2.2</ecNumber>
    </recommendedName>
    <alternativeName>
        <fullName evidence="8">Gamma-ECS</fullName>
        <shortName evidence="8">GCS</shortName>
    </alternativeName>
    <alternativeName>
        <fullName evidence="8">Gamma-glutamylcysteine synthetase</fullName>
    </alternativeName>
</protein>
<dbReference type="UniPathway" id="UPA00142">
    <property type="reaction ID" value="UER00209"/>
</dbReference>
<dbReference type="GO" id="GO:0005829">
    <property type="term" value="C:cytosol"/>
    <property type="evidence" value="ECO:0007669"/>
    <property type="project" value="TreeGrafter"/>
</dbReference>
<dbReference type="GO" id="GO:0046872">
    <property type="term" value="F:metal ion binding"/>
    <property type="evidence" value="ECO:0007669"/>
    <property type="project" value="TreeGrafter"/>
</dbReference>
<gene>
    <name evidence="8 11" type="primary">gshA</name>
    <name evidence="11" type="ORF">AW10_00629</name>
</gene>
<name>A0A011PYW8_9PROT</name>
<comment type="pathway">
    <text evidence="1 8 9">Sulfur metabolism; glutathione biosynthesis; glutathione from L-cysteine and L-glutamate: step 1/2.</text>
</comment>
<dbReference type="Gene3D" id="3.30.590.20">
    <property type="match status" value="1"/>
</dbReference>
<evidence type="ECO:0000256" key="2">
    <source>
        <dbReference type="ARBA" id="ARBA00008772"/>
    </source>
</evidence>
<dbReference type="PANTHER" id="PTHR38761:SF1">
    <property type="entry name" value="GLUTAMATE--CYSTEINE LIGASE"/>
    <property type="match status" value="1"/>
</dbReference>
<organism evidence="11 12">
    <name type="scientific">Candidatus Accumulibacter appositus</name>
    <dbReference type="NCBI Taxonomy" id="1454003"/>
    <lineage>
        <taxon>Bacteria</taxon>
        <taxon>Pseudomonadati</taxon>
        <taxon>Pseudomonadota</taxon>
        <taxon>Betaproteobacteria</taxon>
        <taxon>Candidatus Accumulibacter</taxon>
    </lineage>
</organism>
<evidence type="ECO:0000256" key="8">
    <source>
        <dbReference type="HAMAP-Rule" id="MF_00578"/>
    </source>
</evidence>
<dbReference type="AlphaFoldDB" id="A0A011PYW8"/>
<keyword evidence="4 8" id="KW-0317">Glutathione biosynthesis</keyword>
<evidence type="ECO:0000256" key="3">
    <source>
        <dbReference type="ARBA" id="ARBA00022598"/>
    </source>
</evidence>
<dbReference type="InterPro" id="IPR007370">
    <property type="entry name" value="Glu_cys_ligase"/>
</dbReference>
<dbReference type="EC" id="6.3.2.2" evidence="8"/>
<evidence type="ECO:0000256" key="5">
    <source>
        <dbReference type="ARBA" id="ARBA00022741"/>
    </source>
</evidence>
<evidence type="ECO:0000313" key="11">
    <source>
        <dbReference type="EMBL" id="EXI82182.1"/>
    </source>
</evidence>